<dbReference type="Pfam" id="PF25876">
    <property type="entry name" value="HH_MFP_RND"/>
    <property type="match status" value="1"/>
</dbReference>
<dbReference type="InterPro" id="IPR058637">
    <property type="entry name" value="YknX-like_C"/>
</dbReference>
<dbReference type="Proteomes" id="UP000463470">
    <property type="component" value="Unassembled WGS sequence"/>
</dbReference>
<dbReference type="Pfam" id="PF25989">
    <property type="entry name" value="YknX_C"/>
    <property type="match status" value="1"/>
</dbReference>
<feature type="domain" description="Multidrug resistance protein MdtA-like alpha-helical hairpin" evidence="5">
    <location>
        <begin position="127"/>
        <end position="180"/>
    </location>
</feature>
<dbReference type="RefSeq" id="WP_207708974.1">
    <property type="nucleotide sequence ID" value="NZ_WXEY01000004.1"/>
</dbReference>
<organism evidence="8 9">
    <name type="scientific">Heliomicrobium undosum</name>
    <dbReference type="NCBI Taxonomy" id="121734"/>
    <lineage>
        <taxon>Bacteria</taxon>
        <taxon>Bacillati</taxon>
        <taxon>Bacillota</taxon>
        <taxon>Clostridia</taxon>
        <taxon>Eubacteriales</taxon>
        <taxon>Heliobacteriaceae</taxon>
        <taxon>Heliomicrobium</taxon>
    </lineage>
</organism>
<feature type="compositionally biased region" description="Low complexity" evidence="3">
    <location>
        <begin position="436"/>
        <end position="448"/>
    </location>
</feature>
<feature type="region of interest" description="Disordered" evidence="3">
    <location>
        <begin position="406"/>
        <end position="448"/>
    </location>
</feature>
<dbReference type="NCBIfam" id="TIGR01730">
    <property type="entry name" value="RND_mfp"/>
    <property type="match status" value="1"/>
</dbReference>
<keyword evidence="2" id="KW-0175">Coiled coil</keyword>
<keyword evidence="9" id="KW-1185">Reference proteome</keyword>
<evidence type="ECO:0000256" key="4">
    <source>
        <dbReference type="SAM" id="SignalP"/>
    </source>
</evidence>
<dbReference type="InterPro" id="IPR058624">
    <property type="entry name" value="MdtA-like_HH"/>
</dbReference>
<keyword evidence="4" id="KW-0732">Signal</keyword>
<evidence type="ECO:0000256" key="3">
    <source>
        <dbReference type="SAM" id="MobiDB-lite"/>
    </source>
</evidence>
<sequence length="448" mass="47569">MRKAHMIRSAALILSASMLLTACGKSDTPESAARSVEIVTAAMSSQQLNGEFSGTLQGLEEAVLSFEVGGRIASTLVKEGDNIPAGGVLAQIDPSDYALDLDAAAAAAAQSGASLRQVENGATAFEVKQAQATMEKARANLDRLKADFERYKVLYDSGALSRRDFESAQTQLTVAENDFTYAEQVYQNVLHGARDEVKEQTQAVYEQSLSRQKKAALTLDKTRLKAPFSGTVVAKLTNAGQLVGAGTAIYKIAAIDTLKVVIPVPDREIGDWQKDGTVTVDLYGQKRDGKIKYIYPAATQNTGTVGVEIWIDNPNRDWLAGQVVRVNHVNKVKEGLWTPVQSVVRRGQDKPYVFVLQEGRAVKRFVEIGELINNHLEVKSGIQPGEQIITSGVERLFDGDAVAPLTAAAPSPAPAPASAPAPAPALVPAPSPAPAPAQNASPSTGGGQ</sequence>
<dbReference type="Pfam" id="PF25917">
    <property type="entry name" value="BSH_RND"/>
    <property type="match status" value="1"/>
</dbReference>
<dbReference type="GO" id="GO:0015562">
    <property type="term" value="F:efflux transmembrane transporter activity"/>
    <property type="evidence" value="ECO:0007669"/>
    <property type="project" value="TreeGrafter"/>
</dbReference>
<dbReference type="Gene3D" id="2.40.50.100">
    <property type="match status" value="1"/>
</dbReference>
<feature type="signal peptide" evidence="4">
    <location>
        <begin position="1"/>
        <end position="22"/>
    </location>
</feature>
<reference evidence="8 9" key="1">
    <citation type="submission" date="2020-01" db="EMBL/GenBank/DDBJ databases">
        <title>Whole-genome sequence of Heliobacterium undosum DSM 13378.</title>
        <authorList>
            <person name="Kyndt J.A."/>
            <person name="Meyer T.E."/>
        </authorList>
    </citation>
    <scope>NUCLEOTIDE SEQUENCE [LARGE SCALE GENOMIC DNA]</scope>
    <source>
        <strain evidence="8 9">DSM 13378</strain>
    </source>
</reference>
<dbReference type="GO" id="GO:1990281">
    <property type="term" value="C:efflux pump complex"/>
    <property type="evidence" value="ECO:0007669"/>
    <property type="project" value="TreeGrafter"/>
</dbReference>
<dbReference type="Gene3D" id="1.10.287.470">
    <property type="entry name" value="Helix hairpin bin"/>
    <property type="match status" value="2"/>
</dbReference>
<proteinExistence type="inferred from homology"/>
<evidence type="ECO:0000259" key="6">
    <source>
        <dbReference type="Pfam" id="PF25917"/>
    </source>
</evidence>
<dbReference type="InterPro" id="IPR006143">
    <property type="entry name" value="RND_pump_MFP"/>
</dbReference>
<dbReference type="Gene3D" id="2.40.30.170">
    <property type="match status" value="1"/>
</dbReference>
<evidence type="ECO:0000256" key="2">
    <source>
        <dbReference type="SAM" id="Coils"/>
    </source>
</evidence>
<dbReference type="AlphaFoldDB" id="A0A845L8D2"/>
<dbReference type="PANTHER" id="PTHR30469">
    <property type="entry name" value="MULTIDRUG RESISTANCE PROTEIN MDTA"/>
    <property type="match status" value="1"/>
</dbReference>
<name>A0A845L8D2_9FIRM</name>
<feature type="chain" id="PRO_5039567661" evidence="4">
    <location>
        <begin position="23"/>
        <end position="448"/>
    </location>
</feature>
<evidence type="ECO:0000259" key="7">
    <source>
        <dbReference type="Pfam" id="PF25989"/>
    </source>
</evidence>
<feature type="domain" description="Multidrug resistance protein MdtA-like barrel-sandwich hybrid" evidence="6">
    <location>
        <begin position="67"/>
        <end position="248"/>
    </location>
</feature>
<feature type="domain" description="YknX-like C-terminal permuted SH3-like" evidence="7">
    <location>
        <begin position="339"/>
        <end position="402"/>
    </location>
</feature>
<evidence type="ECO:0000259" key="5">
    <source>
        <dbReference type="Pfam" id="PF25876"/>
    </source>
</evidence>
<gene>
    <name evidence="8" type="ORF">GTO91_05600</name>
</gene>
<feature type="coiled-coil region" evidence="2">
    <location>
        <begin position="127"/>
        <end position="154"/>
    </location>
</feature>
<dbReference type="Gene3D" id="2.40.420.20">
    <property type="match status" value="1"/>
</dbReference>
<dbReference type="EMBL" id="WXEY01000004">
    <property type="protein sequence ID" value="MZP29181.1"/>
    <property type="molecule type" value="Genomic_DNA"/>
</dbReference>
<comment type="similarity">
    <text evidence="1">Belongs to the membrane fusion protein (MFP) (TC 8.A.1) family.</text>
</comment>
<evidence type="ECO:0000313" key="9">
    <source>
        <dbReference type="Proteomes" id="UP000463470"/>
    </source>
</evidence>
<dbReference type="PANTHER" id="PTHR30469:SF15">
    <property type="entry name" value="HLYD FAMILY OF SECRETION PROTEINS"/>
    <property type="match status" value="1"/>
</dbReference>
<protein>
    <submittedName>
        <fullName evidence="8">Efflux RND transporter periplasmic adaptor subunit</fullName>
    </submittedName>
</protein>
<evidence type="ECO:0000313" key="8">
    <source>
        <dbReference type="EMBL" id="MZP29181.1"/>
    </source>
</evidence>
<evidence type="ECO:0000256" key="1">
    <source>
        <dbReference type="ARBA" id="ARBA00009477"/>
    </source>
</evidence>
<accession>A0A845L8D2</accession>
<feature type="compositionally biased region" description="Pro residues" evidence="3">
    <location>
        <begin position="411"/>
        <end position="435"/>
    </location>
</feature>
<dbReference type="InterPro" id="IPR058625">
    <property type="entry name" value="MdtA-like_BSH"/>
</dbReference>
<dbReference type="SUPFAM" id="SSF111369">
    <property type="entry name" value="HlyD-like secretion proteins"/>
    <property type="match status" value="3"/>
</dbReference>
<comment type="caution">
    <text evidence="8">The sequence shown here is derived from an EMBL/GenBank/DDBJ whole genome shotgun (WGS) entry which is preliminary data.</text>
</comment>
<dbReference type="PROSITE" id="PS51257">
    <property type="entry name" value="PROKAR_LIPOPROTEIN"/>
    <property type="match status" value="1"/>
</dbReference>